<dbReference type="EMBL" id="RRYP01004576">
    <property type="protein sequence ID" value="TNV82759.1"/>
    <property type="molecule type" value="Genomic_DNA"/>
</dbReference>
<dbReference type="Proteomes" id="UP000785679">
    <property type="component" value="Unassembled WGS sequence"/>
</dbReference>
<evidence type="ECO:0000256" key="1">
    <source>
        <dbReference type="SAM" id="Coils"/>
    </source>
</evidence>
<keyword evidence="1" id="KW-0175">Coiled coil</keyword>
<evidence type="ECO:0000313" key="3">
    <source>
        <dbReference type="Proteomes" id="UP000785679"/>
    </source>
</evidence>
<comment type="caution">
    <text evidence="2">The sequence shown here is derived from an EMBL/GenBank/DDBJ whole genome shotgun (WGS) entry which is preliminary data.</text>
</comment>
<sequence length="388" mass="44617">MHDLSIFWKENQELIQELQRDHQVYKGFKKKTQIISSHQKEEAIILKEEIIEVLALFHKYKSDPSLAFKDLFSEPQSIALPNSIEPIQVLEIKQKPIISPQKYLTKLTSTKFHAQEVTKALLKEINIKTQMEAIEILKIWIQLLDAGNTQFLDPLFFSEHIYESQVIQAKAQQECILSALKILGITIAKEKIDQLENAAKLRKRMEKLDAKVEQLSVQDVDFNIDAIEAIYSWEEVQEIESEFELISSKESEESKSDGFVMVNESESSSYENSFESLSLSEKQAKLSSKSSVVSFFTVHSKRMGQFQNEHWKERLIERGKNIDEGMFGEIIAIIKDSLNNGKMTQSSKDPSRYIIVGPQGLKFVVQQTGQYKDGKQIYIPITVLAKYM</sequence>
<keyword evidence="3" id="KW-1185">Reference proteome</keyword>
<accession>A0A8J8T589</accession>
<name>A0A8J8T589_HALGN</name>
<feature type="coiled-coil region" evidence="1">
    <location>
        <begin position="188"/>
        <end position="218"/>
    </location>
</feature>
<proteinExistence type="predicted"/>
<gene>
    <name evidence="2" type="ORF">FGO68_gene7315</name>
</gene>
<reference evidence="2" key="1">
    <citation type="submission" date="2019-06" db="EMBL/GenBank/DDBJ databases">
        <authorList>
            <person name="Zheng W."/>
        </authorList>
    </citation>
    <scope>NUCLEOTIDE SEQUENCE</scope>
    <source>
        <strain evidence="2">QDHG01</strain>
    </source>
</reference>
<dbReference type="AlphaFoldDB" id="A0A8J8T589"/>
<organism evidence="2 3">
    <name type="scientific">Halteria grandinella</name>
    <dbReference type="NCBI Taxonomy" id="5974"/>
    <lineage>
        <taxon>Eukaryota</taxon>
        <taxon>Sar</taxon>
        <taxon>Alveolata</taxon>
        <taxon>Ciliophora</taxon>
        <taxon>Intramacronucleata</taxon>
        <taxon>Spirotrichea</taxon>
        <taxon>Stichotrichia</taxon>
        <taxon>Sporadotrichida</taxon>
        <taxon>Halteriidae</taxon>
        <taxon>Halteria</taxon>
    </lineage>
</organism>
<evidence type="ECO:0000313" key="2">
    <source>
        <dbReference type="EMBL" id="TNV82759.1"/>
    </source>
</evidence>
<protein>
    <submittedName>
        <fullName evidence="2">Uncharacterized protein</fullName>
    </submittedName>
</protein>